<organism evidence="1 2">
    <name type="scientific">Leifsonia tongyongensis</name>
    <dbReference type="NCBI Taxonomy" id="1268043"/>
    <lineage>
        <taxon>Bacteria</taxon>
        <taxon>Bacillati</taxon>
        <taxon>Actinomycetota</taxon>
        <taxon>Actinomycetes</taxon>
        <taxon>Micrococcales</taxon>
        <taxon>Microbacteriaceae</taxon>
        <taxon>Leifsonia</taxon>
    </lineage>
</organism>
<evidence type="ECO:0000313" key="2">
    <source>
        <dbReference type="Proteomes" id="UP000474967"/>
    </source>
</evidence>
<keyword evidence="2" id="KW-1185">Reference proteome</keyword>
<dbReference type="EMBL" id="JAAGWY010000001">
    <property type="protein sequence ID" value="NEN05769.1"/>
    <property type="molecule type" value="Genomic_DNA"/>
</dbReference>
<dbReference type="InterPro" id="IPR009351">
    <property type="entry name" value="AlkZ-like"/>
</dbReference>
<accession>A0A6L9XWH2</accession>
<reference evidence="1 2" key="1">
    <citation type="journal article" date="2014" name="J. Microbiol.">
        <title>Diaminobutyricibacter tongyongensis gen. nov., sp. nov. and Homoserinibacter gongjuensis gen. nov., sp. nov. belong to the family Microbacteriaceae.</title>
        <authorList>
            <person name="Kim S.J."/>
            <person name="Ahn J.H."/>
            <person name="Weon H.Y."/>
            <person name="Hamada M."/>
            <person name="Suzuki K."/>
            <person name="Kwon S.W."/>
        </authorList>
    </citation>
    <scope>NUCLEOTIDE SEQUENCE [LARGE SCALE GENOMIC DNA]</scope>
    <source>
        <strain evidence="1 2">NBRC 108724</strain>
    </source>
</reference>
<proteinExistence type="predicted"/>
<comment type="caution">
    <text evidence="1">The sequence shown here is derived from an EMBL/GenBank/DDBJ whole genome shotgun (WGS) entry which is preliminary data.</text>
</comment>
<sequence length="366" mass="41288">MTDPHRLTPQEARRIAVRAQLFDAARPVDLLDTVRRLTVIQYEPTAAVAPSADLVLWSRLGRLYRPEQLERALDEHVVVELRSMIRAAHDVALYRAEMAAWPGADAHGWEQRRGDWLRSNDACRRDILERLRHGGPMLSRDLPDTCVNPWQSSGWNDTRNVPMMLELMECAGEVAVAGRLGRERQWDLAARVYPDDPAVPEADAVRERDARRLRSLGIARARGQETPVEPVGVGEAGEAAVIEGVRGVWRVDPAQLDRGFEGRVAILSPFDRLIFDRKRMVDLFGFDYQLGIYKPAAQRRFGFYALPILDGDRLVGKIDATTDLPSSLLRINRIHEDEPFSPALRDGVRAELEGLAEMLRVQLELG</sequence>
<protein>
    <submittedName>
        <fullName evidence="1">Winged helix-turn-helix domain-containing protein</fullName>
    </submittedName>
</protein>
<dbReference type="Proteomes" id="UP000474967">
    <property type="component" value="Unassembled WGS sequence"/>
</dbReference>
<dbReference type="PANTHER" id="PTHR30528">
    <property type="entry name" value="CYTOPLASMIC PROTEIN"/>
    <property type="match status" value="1"/>
</dbReference>
<dbReference type="RefSeq" id="WP_163288941.1">
    <property type="nucleotide sequence ID" value="NZ_JAAGWY010000001.1"/>
</dbReference>
<dbReference type="AlphaFoldDB" id="A0A6L9XWH2"/>
<evidence type="ECO:0000313" key="1">
    <source>
        <dbReference type="EMBL" id="NEN05769.1"/>
    </source>
</evidence>
<dbReference type="Pfam" id="PF06224">
    <property type="entry name" value="AlkZ-like"/>
    <property type="match status" value="1"/>
</dbReference>
<name>A0A6L9XWH2_9MICO</name>
<dbReference type="PANTHER" id="PTHR30528:SF0">
    <property type="entry name" value="CYTOPLASMIC PROTEIN"/>
    <property type="match status" value="1"/>
</dbReference>
<gene>
    <name evidence="1" type="ORF">G3T36_07770</name>
</gene>